<comment type="caution">
    <text evidence="3">The sequence shown here is derived from an EMBL/GenBank/DDBJ whole genome shotgun (WGS) entry which is preliminary data.</text>
</comment>
<evidence type="ECO:0000256" key="1">
    <source>
        <dbReference type="SAM" id="MobiDB-lite"/>
    </source>
</evidence>
<reference evidence="3 4" key="1">
    <citation type="submission" date="2021-05" db="EMBL/GenBank/DDBJ databases">
        <title>Novel Bacillus species.</title>
        <authorList>
            <person name="Liu G."/>
        </authorList>
    </citation>
    <scope>NUCLEOTIDE SEQUENCE [LARGE SCALE GENOMIC DNA]</scope>
    <source>
        <strain evidence="3 4">FJAT-49682</strain>
    </source>
</reference>
<dbReference type="EMBL" id="JAGYPN010000001">
    <property type="protein sequence ID" value="MBS4222559.1"/>
    <property type="molecule type" value="Genomic_DNA"/>
</dbReference>
<feature type="region of interest" description="Disordered" evidence="1">
    <location>
        <begin position="143"/>
        <end position="175"/>
    </location>
</feature>
<keyword evidence="4" id="KW-1185">Reference proteome</keyword>
<accession>A0A942UR91</accession>
<feature type="domain" description="General stress protein 17M-like" evidence="2">
    <location>
        <begin position="5"/>
        <end position="108"/>
    </location>
</feature>
<feature type="compositionally biased region" description="Basic and acidic residues" evidence="1">
    <location>
        <begin position="160"/>
        <end position="175"/>
    </location>
</feature>
<dbReference type="Pfam" id="PF11181">
    <property type="entry name" value="YflT"/>
    <property type="match status" value="1"/>
</dbReference>
<proteinExistence type="predicted"/>
<dbReference type="InterPro" id="IPR025889">
    <property type="entry name" value="GSP17M-like_dom"/>
</dbReference>
<dbReference type="Proteomes" id="UP000676456">
    <property type="component" value="Unassembled WGS sequence"/>
</dbReference>
<evidence type="ECO:0000313" key="3">
    <source>
        <dbReference type="EMBL" id="MBS4222559.1"/>
    </source>
</evidence>
<evidence type="ECO:0000313" key="4">
    <source>
        <dbReference type="Proteomes" id="UP000676456"/>
    </source>
</evidence>
<dbReference type="RefSeq" id="WP_213097502.1">
    <property type="nucleotide sequence ID" value="NZ_JAGYPN010000001.1"/>
</dbReference>
<evidence type="ECO:0000259" key="2">
    <source>
        <dbReference type="Pfam" id="PF11181"/>
    </source>
</evidence>
<sequence length="175" mass="20323">MKKNVVGIFSSSYQALRAIDSMKQDGIDKSHIHVIANDDYETRVIEEKAGVAIDHTVHMDDDRRGFWDELKSFFSGNSSEHSRYADFLLDMGMNDYDVEQYAIEVENGKILVLVDSEYDLGRTGVLSSDHLFELENRISRKKEYEEEDNPFYKQNAHTQAGHEHLDNVERHEHQK</sequence>
<organism evidence="3 4">
    <name type="scientific">Lederbergia citrea</name>
    <dbReference type="NCBI Taxonomy" id="2833581"/>
    <lineage>
        <taxon>Bacteria</taxon>
        <taxon>Bacillati</taxon>
        <taxon>Bacillota</taxon>
        <taxon>Bacilli</taxon>
        <taxon>Bacillales</taxon>
        <taxon>Bacillaceae</taxon>
        <taxon>Lederbergia</taxon>
    </lineage>
</organism>
<dbReference type="AlphaFoldDB" id="A0A942UR91"/>
<name>A0A942UR91_9BACI</name>
<gene>
    <name evidence="3" type="ORF">KHA91_07280</name>
</gene>
<protein>
    <submittedName>
        <fullName evidence="3">General stress protein</fullName>
    </submittedName>
</protein>